<evidence type="ECO:0000256" key="5">
    <source>
        <dbReference type="ARBA" id="ARBA00022490"/>
    </source>
</evidence>
<dbReference type="GO" id="GO:0007059">
    <property type="term" value="P:chromosome segregation"/>
    <property type="evidence" value="ECO:0007669"/>
    <property type="project" value="InterPro"/>
</dbReference>
<dbReference type="Proteomes" id="UP000770717">
    <property type="component" value="Unassembled WGS sequence"/>
</dbReference>
<dbReference type="InterPro" id="IPR033341">
    <property type="entry name" value="SKA3"/>
</dbReference>
<sequence>MTYSYAREVQDCLSNPYARGSYTSHCLLIVLFNHSIHDFSGTDGPDEVAKSESAEGSCQSSDPQDLPLPPVNEKTVTWDLLRAPQLSDFGLSHYQLPVVWKPQTSKTAPEEKPKPLYKDTCSVSVAKTPKCALRTEEDFSAIQHFGISDYSANLNDDYTIALKTKGSDPEKRKDSSKDYNNPPKTPAHLVYRNDFDSVDSPLPPVFCTPGLKVHKKVGCDVMDEECDANGTDDTSAKDTRIQCPIDAGPPRRRSADALDSPHPPNFCTPGLKVQKNDMSSVHPEPSETEEPSGVKSLDAPPLPSFKTKWLNSDTVRTLDLIEPIPRPELSHSVYLTEAAPPALNSDGYYENPQKTTSPPNMRDFCMVSPSRPEMTSCRTEDLLFKVLLHHQ</sequence>
<gene>
    <name evidence="14" type="ORF">GDO78_000483</name>
</gene>
<proteinExistence type="inferred from homology"/>
<feature type="compositionally biased region" description="Polar residues" evidence="13">
    <location>
        <begin position="54"/>
        <end position="63"/>
    </location>
</feature>
<keyword evidence="10" id="KW-0206">Cytoskeleton</keyword>
<keyword evidence="4" id="KW-0158">Chromosome</keyword>
<evidence type="ECO:0000256" key="13">
    <source>
        <dbReference type="SAM" id="MobiDB-lite"/>
    </source>
</evidence>
<evidence type="ECO:0000256" key="3">
    <source>
        <dbReference type="ARBA" id="ARBA00007716"/>
    </source>
</evidence>
<accession>A0A8J6KGD0</accession>
<name>A0A8J6KGD0_ELECQ</name>
<evidence type="ECO:0000256" key="2">
    <source>
        <dbReference type="ARBA" id="ARBA00004629"/>
    </source>
</evidence>
<dbReference type="GO" id="GO:0005876">
    <property type="term" value="C:spindle microtubule"/>
    <property type="evidence" value="ECO:0007669"/>
    <property type="project" value="TreeGrafter"/>
</dbReference>
<feature type="compositionally biased region" description="Basic and acidic residues" evidence="13">
    <location>
        <begin position="165"/>
        <end position="177"/>
    </location>
</feature>
<evidence type="ECO:0000313" key="14">
    <source>
        <dbReference type="EMBL" id="KAG9491992.1"/>
    </source>
</evidence>
<evidence type="ECO:0000256" key="9">
    <source>
        <dbReference type="ARBA" id="ARBA00022838"/>
    </source>
</evidence>
<reference evidence="14" key="1">
    <citation type="thesis" date="2020" institute="ProQuest LLC" country="789 East Eisenhower Parkway, Ann Arbor, MI, USA">
        <title>Comparative Genomics and Chromosome Evolution.</title>
        <authorList>
            <person name="Mudd A.B."/>
        </authorList>
    </citation>
    <scope>NUCLEOTIDE SEQUENCE</scope>
    <source>
        <strain evidence="14">HN-11 Male</strain>
        <tissue evidence="14">Kidney and liver</tissue>
    </source>
</reference>
<dbReference type="OrthoDB" id="5987638at2759"/>
<dbReference type="GO" id="GO:0051301">
    <property type="term" value="P:cell division"/>
    <property type="evidence" value="ECO:0007669"/>
    <property type="project" value="UniProtKB-KW"/>
</dbReference>
<comment type="subcellular location">
    <subcellularLocation>
        <location evidence="2">Chromosome</location>
        <location evidence="2">Centromere</location>
        <location evidence="2">Kinetochore</location>
    </subcellularLocation>
    <subcellularLocation>
        <location evidence="1">Cytoplasm</location>
        <location evidence="1">Cytoskeleton</location>
        <location evidence="1">Spindle</location>
    </subcellularLocation>
</comment>
<feature type="region of interest" description="Disordered" evidence="13">
    <location>
        <begin position="165"/>
        <end position="187"/>
    </location>
</feature>
<keyword evidence="11" id="KW-0131">Cell cycle</keyword>
<organism evidence="14 15">
    <name type="scientific">Eleutherodactylus coqui</name>
    <name type="common">Puerto Rican coqui</name>
    <dbReference type="NCBI Taxonomy" id="57060"/>
    <lineage>
        <taxon>Eukaryota</taxon>
        <taxon>Metazoa</taxon>
        <taxon>Chordata</taxon>
        <taxon>Craniata</taxon>
        <taxon>Vertebrata</taxon>
        <taxon>Euteleostomi</taxon>
        <taxon>Amphibia</taxon>
        <taxon>Batrachia</taxon>
        <taxon>Anura</taxon>
        <taxon>Neobatrachia</taxon>
        <taxon>Hyloidea</taxon>
        <taxon>Eleutherodactylidae</taxon>
        <taxon>Eleutherodactylinae</taxon>
        <taxon>Eleutherodactylus</taxon>
        <taxon>Eleutherodactylus</taxon>
    </lineage>
</organism>
<evidence type="ECO:0000256" key="10">
    <source>
        <dbReference type="ARBA" id="ARBA00023212"/>
    </source>
</evidence>
<evidence type="ECO:0000256" key="4">
    <source>
        <dbReference type="ARBA" id="ARBA00022454"/>
    </source>
</evidence>
<dbReference type="EMBL" id="WNTK01000001">
    <property type="protein sequence ID" value="KAG9491992.1"/>
    <property type="molecule type" value="Genomic_DNA"/>
</dbReference>
<dbReference type="AlphaFoldDB" id="A0A8J6KGD0"/>
<feature type="region of interest" description="Disordered" evidence="13">
    <location>
        <begin position="43"/>
        <end position="69"/>
    </location>
</feature>
<evidence type="ECO:0000313" key="15">
    <source>
        <dbReference type="Proteomes" id="UP000770717"/>
    </source>
</evidence>
<dbReference type="PANTHER" id="PTHR48118:SF1">
    <property type="entry name" value="SPINDLE AND KINETOCHORE-ASSOCIATED PROTEIN 3"/>
    <property type="match status" value="1"/>
</dbReference>
<evidence type="ECO:0000256" key="12">
    <source>
        <dbReference type="ARBA" id="ARBA00023328"/>
    </source>
</evidence>
<dbReference type="PANTHER" id="PTHR48118">
    <property type="entry name" value="SPINDLE AND KINETOCHORE-ASSOCIATED PROTEIN 3"/>
    <property type="match status" value="1"/>
</dbReference>
<evidence type="ECO:0000256" key="1">
    <source>
        <dbReference type="ARBA" id="ARBA00004186"/>
    </source>
</evidence>
<dbReference type="GO" id="GO:0000940">
    <property type="term" value="C:outer kinetochore"/>
    <property type="evidence" value="ECO:0007669"/>
    <property type="project" value="InterPro"/>
</dbReference>
<keyword evidence="7" id="KW-0493">Microtubule</keyword>
<comment type="similarity">
    <text evidence="3">Belongs to the SKA3 family.</text>
</comment>
<keyword evidence="15" id="KW-1185">Reference proteome</keyword>
<dbReference type="GO" id="GO:0000278">
    <property type="term" value="P:mitotic cell cycle"/>
    <property type="evidence" value="ECO:0007669"/>
    <property type="project" value="TreeGrafter"/>
</dbReference>
<keyword evidence="8" id="KW-0498">Mitosis</keyword>
<evidence type="ECO:0000256" key="11">
    <source>
        <dbReference type="ARBA" id="ARBA00023306"/>
    </source>
</evidence>
<feature type="region of interest" description="Disordered" evidence="13">
    <location>
        <begin position="228"/>
        <end position="300"/>
    </location>
</feature>
<protein>
    <submittedName>
        <fullName evidence="14">Uncharacterized protein</fullName>
    </submittedName>
</protein>
<evidence type="ECO:0000256" key="7">
    <source>
        <dbReference type="ARBA" id="ARBA00022701"/>
    </source>
</evidence>
<keyword evidence="6" id="KW-0132">Cell division</keyword>
<keyword evidence="5" id="KW-0963">Cytoplasm</keyword>
<keyword evidence="9" id="KW-0995">Kinetochore</keyword>
<keyword evidence="12" id="KW-0137">Centromere</keyword>
<evidence type="ECO:0000256" key="6">
    <source>
        <dbReference type="ARBA" id="ARBA00022618"/>
    </source>
</evidence>
<comment type="caution">
    <text evidence="14">The sequence shown here is derived from an EMBL/GenBank/DDBJ whole genome shotgun (WGS) entry which is preliminary data.</text>
</comment>
<evidence type="ECO:0000256" key="8">
    <source>
        <dbReference type="ARBA" id="ARBA00022776"/>
    </source>
</evidence>